<protein>
    <submittedName>
        <fullName evidence="6">Uncharacterized protein</fullName>
    </submittedName>
</protein>
<evidence type="ECO:0000256" key="5">
    <source>
        <dbReference type="ARBA" id="ARBA00023316"/>
    </source>
</evidence>
<gene>
    <name evidence="6" type="ORF">RI543_004579</name>
</gene>
<dbReference type="GO" id="GO:0016020">
    <property type="term" value="C:membrane"/>
    <property type="evidence" value="ECO:0007669"/>
    <property type="project" value="UniProtKB-SubCell"/>
</dbReference>
<evidence type="ECO:0000256" key="4">
    <source>
        <dbReference type="ARBA" id="ARBA00022968"/>
    </source>
</evidence>
<comment type="caution">
    <text evidence="6">The sequence shown here is derived from an EMBL/GenBank/DDBJ whole genome shotgun (WGS) entry which is preliminary data.</text>
</comment>
<dbReference type="GO" id="GO:0071555">
    <property type="term" value="P:cell wall organization"/>
    <property type="evidence" value="ECO:0007669"/>
    <property type="project" value="UniProtKB-KW"/>
</dbReference>
<dbReference type="Pfam" id="PF12141">
    <property type="entry name" value="BMT"/>
    <property type="match status" value="2"/>
</dbReference>
<evidence type="ECO:0000256" key="3">
    <source>
        <dbReference type="ARBA" id="ARBA00022676"/>
    </source>
</evidence>
<evidence type="ECO:0000256" key="1">
    <source>
        <dbReference type="ARBA" id="ARBA00004606"/>
    </source>
</evidence>
<comment type="subcellular location">
    <subcellularLocation>
        <location evidence="1">Membrane</location>
        <topology evidence="1">Single-pass type II membrane protein</topology>
    </subcellularLocation>
</comment>
<proteinExistence type="inferred from homology"/>
<keyword evidence="4" id="KW-0735">Signal-anchor</keyword>
<dbReference type="Proteomes" id="UP001306508">
    <property type="component" value="Unassembled WGS sequence"/>
</dbReference>
<dbReference type="InterPro" id="IPR021988">
    <property type="entry name" value="BMT1"/>
</dbReference>
<organism evidence="6 7">
    <name type="scientific">Arxiozyma heterogenica</name>
    <dbReference type="NCBI Taxonomy" id="278026"/>
    <lineage>
        <taxon>Eukaryota</taxon>
        <taxon>Fungi</taxon>
        <taxon>Dikarya</taxon>
        <taxon>Ascomycota</taxon>
        <taxon>Saccharomycotina</taxon>
        <taxon>Saccharomycetes</taxon>
        <taxon>Saccharomycetales</taxon>
        <taxon>Saccharomycetaceae</taxon>
        <taxon>Arxiozyma</taxon>
    </lineage>
</organism>
<keyword evidence="3" id="KW-0808">Transferase</keyword>
<comment type="similarity">
    <text evidence="2">Belongs to the BMT family.</text>
</comment>
<keyword evidence="5" id="KW-0961">Cell wall biogenesis/degradation</keyword>
<dbReference type="AlphaFoldDB" id="A0AAN8A7G0"/>
<keyword evidence="3" id="KW-0328">Glycosyltransferase</keyword>
<reference evidence="7" key="1">
    <citation type="submission" date="2023-07" db="EMBL/GenBank/DDBJ databases">
        <title>A draft genome of Kazachstania heterogenica Y-27499.</title>
        <authorList>
            <person name="Donic C."/>
            <person name="Kralova J.S."/>
            <person name="Fidel L."/>
            <person name="Ben-Dor S."/>
            <person name="Jung S."/>
        </authorList>
    </citation>
    <scope>NUCLEOTIDE SEQUENCE [LARGE SCALE GENOMIC DNA]</scope>
    <source>
        <strain evidence="7">Y27499</strain>
    </source>
</reference>
<keyword evidence="4" id="KW-0812">Transmembrane</keyword>
<evidence type="ECO:0000313" key="7">
    <source>
        <dbReference type="Proteomes" id="UP001306508"/>
    </source>
</evidence>
<evidence type="ECO:0000313" key="6">
    <source>
        <dbReference type="EMBL" id="KAK5774045.1"/>
    </source>
</evidence>
<evidence type="ECO:0000256" key="2">
    <source>
        <dbReference type="ARBA" id="ARBA00009486"/>
    </source>
</evidence>
<keyword evidence="7" id="KW-1185">Reference proteome</keyword>
<dbReference type="EMBL" id="JAWIZZ010000056">
    <property type="protein sequence ID" value="KAK5774045.1"/>
    <property type="molecule type" value="Genomic_DNA"/>
</dbReference>
<sequence>MLLSSSKTYDKYLEAEYGFNESIRSKLYSNNTLFGYVPNLEMTYSDSSDKITKNHKDGANRDDNKLQPFNKAYANLLECQDLQYSNNIEYSVSDQNFQIDYINMRRQLLAMDSPLAKEFTTNEEESKMSEMEIIEKRWFSFGTAAVWLKKEQCYVAYTRMIYSRHENRGSSYISVVVGQMFDKDWNEIKGRRIPFRDVKMPKEVKQLVQSLKRKLDISANCDALGHGTDAYENCATEINKNTFKIREQIDKLLDKYSIKYPTVVNIPFIMREHWNGPEDPHVILRQDKDGEEPVIIVNMNSHKDIKVHAMMPHRKIDPCVMFDIEGYDMKGFEKNWSPFFVPERVQSSDNYPGYIHFVYDYSPLQIIRCSLLTGKCKMIFNAQTAGLDNGKGYFGIIRGGTQYVSLPNVLPQLENTHIWVGFAKSHVDNCGCGDRFYRPTLIVLVETDGVYHLELVTPNVDFGKPIMGWNLKDTSCSGYNVLSPSSISNWAILDQDPITKRFEDYMVVTFSEADAISGRVVIRGILNYILQVYNKKKVRETLLIDEETVTIIQKASYCVAEKCKEECKSSAKDGITIE</sequence>
<accession>A0AAN8A7G0</accession>
<dbReference type="GO" id="GO:0000030">
    <property type="term" value="F:mannosyltransferase activity"/>
    <property type="evidence" value="ECO:0007669"/>
    <property type="project" value="InterPro"/>
</dbReference>
<name>A0AAN8A7G0_9SACH</name>